<organism evidence="2 3">
    <name type="scientific">Acinetobacter gandensis</name>
    <dbReference type="NCBI Taxonomy" id="1443941"/>
    <lineage>
        <taxon>Bacteria</taxon>
        <taxon>Pseudomonadati</taxon>
        <taxon>Pseudomonadota</taxon>
        <taxon>Gammaproteobacteria</taxon>
        <taxon>Moraxellales</taxon>
        <taxon>Moraxellaceae</taxon>
        <taxon>Acinetobacter</taxon>
    </lineage>
</organism>
<comment type="caution">
    <text evidence="2">The sequence shown here is derived from an EMBL/GenBank/DDBJ whole genome shotgun (WGS) entry which is preliminary data.</text>
</comment>
<evidence type="ECO:0000259" key="1">
    <source>
        <dbReference type="Pfam" id="PF07179"/>
    </source>
</evidence>
<dbReference type="Proteomes" id="UP000185753">
    <property type="component" value="Unassembled WGS sequence"/>
</dbReference>
<gene>
    <name evidence="2" type="ORF">A9J31_11130</name>
</gene>
<name>A0A1A7REC0_9GAMM</name>
<sequence>MQNSLQQLYETTLDHPEQYQDFYQQLLNTQVFCLGERDENQQLHFQLMQTDDGEQAIPFFLNLAMLQQDVGLDAEFVMINAEKLFTITKGATLVMNPLSEHPKEFLAEEVEAILEFAKQKNL</sequence>
<accession>A0A1A7REC0</accession>
<proteinExistence type="predicted"/>
<reference evidence="3" key="1">
    <citation type="submission" date="2016-06" db="EMBL/GenBank/DDBJ databases">
        <authorList>
            <person name="Radolfova-Krizova L."/>
            <person name="Nemec A."/>
        </authorList>
    </citation>
    <scope>NUCLEOTIDE SEQUENCE [LARGE SCALE GENOMIC DNA]</scope>
    <source>
        <strain evidence="3">ANC 4275</strain>
    </source>
</reference>
<evidence type="ECO:0000313" key="2">
    <source>
        <dbReference type="EMBL" id="OBX29874.1"/>
    </source>
</evidence>
<dbReference type="EMBL" id="LZDS01000002">
    <property type="protein sequence ID" value="OBX29874.1"/>
    <property type="molecule type" value="Genomic_DNA"/>
</dbReference>
<dbReference type="InterPro" id="IPR009839">
    <property type="entry name" value="SseB_N"/>
</dbReference>
<keyword evidence="3" id="KW-1185">Reference proteome</keyword>
<dbReference type="OrthoDB" id="5622177at2"/>
<dbReference type="STRING" id="1443941.A9J31_11130"/>
<dbReference type="AlphaFoldDB" id="A0A1A7REC0"/>
<dbReference type="RefSeq" id="WP_067761879.1">
    <property type="nucleotide sequence ID" value="NZ_LZDS01000002.1"/>
</dbReference>
<feature type="domain" description="SseB protein N-terminal" evidence="1">
    <location>
        <begin position="15"/>
        <end position="112"/>
    </location>
</feature>
<dbReference type="Pfam" id="PF07179">
    <property type="entry name" value="SseB"/>
    <property type="match status" value="1"/>
</dbReference>
<protein>
    <recommendedName>
        <fullName evidence="1">SseB protein N-terminal domain-containing protein</fullName>
    </recommendedName>
</protein>
<evidence type="ECO:0000313" key="3">
    <source>
        <dbReference type="Proteomes" id="UP000185753"/>
    </source>
</evidence>